<dbReference type="SUPFAM" id="SSF46785">
    <property type="entry name" value="Winged helix' DNA-binding domain"/>
    <property type="match status" value="1"/>
</dbReference>
<feature type="region of interest" description="Disordered" evidence="7">
    <location>
        <begin position="373"/>
        <end position="446"/>
    </location>
</feature>
<evidence type="ECO:0000256" key="3">
    <source>
        <dbReference type="ARBA" id="ARBA00023125"/>
    </source>
</evidence>
<keyword evidence="10" id="KW-1185">Reference proteome</keyword>
<feature type="compositionally biased region" description="Polar residues" evidence="7">
    <location>
        <begin position="184"/>
        <end position="198"/>
    </location>
</feature>
<reference evidence="9" key="1">
    <citation type="submission" date="2023-06" db="EMBL/GenBank/DDBJ databases">
        <title>Genome-scale phylogeny and comparative genomics of the fungal order Sordariales.</title>
        <authorList>
            <consortium name="Lawrence Berkeley National Laboratory"/>
            <person name="Hensen N."/>
            <person name="Bonometti L."/>
            <person name="Westerberg I."/>
            <person name="Brannstrom I.O."/>
            <person name="Guillou S."/>
            <person name="Cros-Aarteil S."/>
            <person name="Calhoun S."/>
            <person name="Haridas S."/>
            <person name="Kuo A."/>
            <person name="Mondo S."/>
            <person name="Pangilinan J."/>
            <person name="Riley R."/>
            <person name="Labutti K."/>
            <person name="Andreopoulos B."/>
            <person name="Lipzen A."/>
            <person name="Chen C."/>
            <person name="Yanf M."/>
            <person name="Daum C."/>
            <person name="Ng V."/>
            <person name="Clum A."/>
            <person name="Steindorff A."/>
            <person name="Ohm R."/>
            <person name="Martin F."/>
            <person name="Silar P."/>
            <person name="Natvig D."/>
            <person name="Lalanne C."/>
            <person name="Gautier V."/>
            <person name="Ament-Velasquez S.L."/>
            <person name="Kruys A."/>
            <person name="Hutchinson M.I."/>
            <person name="Powell A.J."/>
            <person name="Barry K."/>
            <person name="Miller A.N."/>
            <person name="Grigoriev I.V."/>
            <person name="Debuchy R."/>
            <person name="Gladieux P."/>
            <person name="Thoren M.H."/>
            <person name="Johannesson H."/>
        </authorList>
    </citation>
    <scope>NUCLEOTIDE SEQUENCE</scope>
    <source>
        <strain evidence="9">8032-3</strain>
    </source>
</reference>
<keyword evidence="5 6" id="KW-0539">Nucleus</keyword>
<comment type="subcellular location">
    <subcellularLocation>
        <location evidence="1 6">Nucleus</location>
    </subcellularLocation>
</comment>
<evidence type="ECO:0000256" key="2">
    <source>
        <dbReference type="ARBA" id="ARBA00023015"/>
    </source>
</evidence>
<dbReference type="EMBL" id="MU839030">
    <property type="protein sequence ID" value="KAK1763139.1"/>
    <property type="molecule type" value="Genomic_DNA"/>
</dbReference>
<dbReference type="PRINTS" id="PR00053">
    <property type="entry name" value="FORKHEAD"/>
</dbReference>
<proteinExistence type="predicted"/>
<dbReference type="RefSeq" id="XP_060279352.1">
    <property type="nucleotide sequence ID" value="XM_060426265.1"/>
</dbReference>
<dbReference type="PROSITE" id="PS50039">
    <property type="entry name" value="FORK_HEAD_3"/>
    <property type="match status" value="1"/>
</dbReference>
<name>A0AAJ0FIC1_9PEZI</name>
<dbReference type="PROSITE" id="PS00658">
    <property type="entry name" value="FORK_HEAD_2"/>
    <property type="match status" value="1"/>
</dbReference>
<evidence type="ECO:0000256" key="1">
    <source>
        <dbReference type="ARBA" id="ARBA00004123"/>
    </source>
</evidence>
<dbReference type="Gene3D" id="1.10.10.10">
    <property type="entry name" value="Winged helix-like DNA-binding domain superfamily/Winged helix DNA-binding domain"/>
    <property type="match status" value="1"/>
</dbReference>
<dbReference type="Proteomes" id="UP001244011">
    <property type="component" value="Unassembled WGS sequence"/>
</dbReference>
<keyword evidence="3 6" id="KW-0238">DNA-binding</keyword>
<evidence type="ECO:0000313" key="10">
    <source>
        <dbReference type="Proteomes" id="UP001244011"/>
    </source>
</evidence>
<dbReference type="Pfam" id="PF00250">
    <property type="entry name" value="Forkhead"/>
    <property type="match status" value="1"/>
</dbReference>
<feature type="region of interest" description="Disordered" evidence="7">
    <location>
        <begin position="304"/>
        <end position="323"/>
    </location>
</feature>
<keyword evidence="2" id="KW-0805">Transcription regulation</keyword>
<feature type="region of interest" description="Disordered" evidence="7">
    <location>
        <begin position="176"/>
        <end position="295"/>
    </location>
</feature>
<dbReference type="GO" id="GO:0000981">
    <property type="term" value="F:DNA-binding transcription factor activity, RNA polymerase II-specific"/>
    <property type="evidence" value="ECO:0007669"/>
    <property type="project" value="TreeGrafter"/>
</dbReference>
<feature type="domain" description="Fork-head" evidence="8">
    <location>
        <begin position="142"/>
        <end position="212"/>
    </location>
</feature>
<dbReference type="GO" id="GO:0000978">
    <property type="term" value="F:RNA polymerase II cis-regulatory region sequence-specific DNA binding"/>
    <property type="evidence" value="ECO:0007669"/>
    <property type="project" value="TreeGrafter"/>
</dbReference>
<dbReference type="InterPro" id="IPR036390">
    <property type="entry name" value="WH_DNA-bd_sf"/>
</dbReference>
<organism evidence="9 10">
    <name type="scientific">Phialemonium atrogriseum</name>
    <dbReference type="NCBI Taxonomy" id="1093897"/>
    <lineage>
        <taxon>Eukaryota</taxon>
        <taxon>Fungi</taxon>
        <taxon>Dikarya</taxon>
        <taxon>Ascomycota</taxon>
        <taxon>Pezizomycotina</taxon>
        <taxon>Sordariomycetes</taxon>
        <taxon>Sordariomycetidae</taxon>
        <taxon>Cephalothecales</taxon>
        <taxon>Cephalothecaceae</taxon>
        <taxon>Phialemonium</taxon>
    </lineage>
</organism>
<feature type="region of interest" description="Disordered" evidence="7">
    <location>
        <begin position="1"/>
        <end position="145"/>
    </location>
</feature>
<feature type="DNA-binding region" description="Fork-head" evidence="6">
    <location>
        <begin position="142"/>
        <end position="212"/>
    </location>
</feature>
<dbReference type="AlphaFoldDB" id="A0AAJ0FIC1"/>
<accession>A0AAJ0FIC1</accession>
<dbReference type="InterPro" id="IPR030456">
    <property type="entry name" value="TF_fork_head_CS_2"/>
</dbReference>
<evidence type="ECO:0000256" key="6">
    <source>
        <dbReference type="PROSITE-ProRule" id="PRU00089"/>
    </source>
</evidence>
<evidence type="ECO:0000256" key="7">
    <source>
        <dbReference type="SAM" id="MobiDB-lite"/>
    </source>
</evidence>
<dbReference type="PANTHER" id="PTHR45881">
    <property type="entry name" value="CHECKPOINT SUPPRESSOR 1-LIKE, ISOFORM A-RELATED"/>
    <property type="match status" value="1"/>
</dbReference>
<protein>
    <recommendedName>
        <fullName evidence="8">Fork-head domain-containing protein</fullName>
    </recommendedName>
</protein>
<feature type="compositionally biased region" description="Polar residues" evidence="7">
    <location>
        <begin position="57"/>
        <end position="77"/>
    </location>
</feature>
<dbReference type="GO" id="GO:0005634">
    <property type="term" value="C:nucleus"/>
    <property type="evidence" value="ECO:0007669"/>
    <property type="project" value="UniProtKB-SubCell"/>
</dbReference>
<dbReference type="InterPro" id="IPR036388">
    <property type="entry name" value="WH-like_DNA-bd_sf"/>
</dbReference>
<evidence type="ECO:0000259" key="8">
    <source>
        <dbReference type="PROSITE" id="PS50039"/>
    </source>
</evidence>
<feature type="compositionally biased region" description="Pro residues" evidence="7">
    <location>
        <begin position="415"/>
        <end position="425"/>
    </location>
</feature>
<keyword evidence="4" id="KW-0804">Transcription</keyword>
<evidence type="ECO:0000313" key="9">
    <source>
        <dbReference type="EMBL" id="KAK1763139.1"/>
    </source>
</evidence>
<feature type="compositionally biased region" description="Polar residues" evidence="7">
    <location>
        <begin position="118"/>
        <end position="139"/>
    </location>
</feature>
<dbReference type="GeneID" id="85309452"/>
<evidence type="ECO:0000256" key="4">
    <source>
        <dbReference type="ARBA" id="ARBA00023163"/>
    </source>
</evidence>
<comment type="caution">
    <text evidence="9">The sequence shown here is derived from an EMBL/GenBank/DDBJ whole genome shotgun (WGS) entry which is preliminary data.</text>
</comment>
<sequence>MSPTWSISSAPDHFRGSFDFPSGAAAQISFPCQQPPGPQQQYPHHQYPGGGIAGGAPTNTMVSFPSSGPQPTTTGVSSDYDESPLMGLASATTTSPSGGRHPTGDDQNKNNNNNNNNTTVVGDSSSAGCTGRNAATTTGGKEEPEPYARLIHRAFMSCPGRPMTLQEIYQWFRENTDKDKSESKGWQNSIRHNLSMNAAFTKPERLSNGAPGPKDDNDEDGGGGGGGGEESSPRAGAGKKSTEWILEQWAARDGVQSTTRYRNSPRRGGAGKASSAGSRPKKKGPAKRGVAGTAAAAQAAEWEADVQQQQGRRRQRQAQKQALLQRQELQGQYIPVAPAMEHHQQQDQYQHQYHGLPMPLTLPMHIHNRHHNDHHHQQQLSTFLPSTYGGKTPDFPGYSPPPSSSAAATMSLFNTPPPPPPPPPSSSAGSVVPATVKSEAEEADEAMTPAESGFAFREPGVLLPELQQVGGGDVVAVYGGAGRVVDVSQYGLGSVAGVYEEGLFQGCVWDPEASYDQC</sequence>
<dbReference type="InterPro" id="IPR001766">
    <property type="entry name" value="Fork_head_dom"/>
</dbReference>
<gene>
    <name evidence="9" type="ORF">QBC33DRAFT_518938</name>
</gene>
<evidence type="ECO:0000256" key="5">
    <source>
        <dbReference type="ARBA" id="ARBA00023242"/>
    </source>
</evidence>
<dbReference type="PANTHER" id="PTHR45881:SF5">
    <property type="entry name" value="FORK-HEAD DOMAIN-CONTAINING PROTEIN"/>
    <property type="match status" value="1"/>
</dbReference>
<dbReference type="SMART" id="SM00339">
    <property type="entry name" value="FH"/>
    <property type="match status" value="1"/>
</dbReference>